<dbReference type="Proteomes" id="UP000270411">
    <property type="component" value="Chromosome 1"/>
</dbReference>
<feature type="region of interest" description="Disordered" evidence="1">
    <location>
        <begin position="1"/>
        <end position="62"/>
    </location>
</feature>
<proteinExistence type="predicted"/>
<evidence type="ECO:0000256" key="1">
    <source>
        <dbReference type="SAM" id="MobiDB-lite"/>
    </source>
</evidence>
<reference evidence="3" key="1">
    <citation type="submission" date="2018-11" db="EMBL/GenBank/DDBJ databases">
        <title>FDA dAtabase for Regulatory Grade micrObial Sequences (FDA-ARGOS): Supporting development and validation of Infectious Disease Dx tests.</title>
        <authorList>
            <person name="Goldberg B."/>
            <person name="Campos J."/>
            <person name="Tallon L."/>
            <person name="Sadzewicz L."/>
            <person name="Zhao X."/>
            <person name="Vavikolanu K."/>
            <person name="Mehta A."/>
            <person name="Aluvathingal J."/>
            <person name="Nadendla S."/>
            <person name="Geyer C."/>
            <person name="Nandy P."/>
            <person name="Yan Y."/>
            <person name="Sichtig H."/>
        </authorList>
    </citation>
    <scope>NUCLEOTIDE SEQUENCE [LARGE SCALE GENOMIC DNA]</scope>
    <source>
        <strain evidence="3">FDAARGOS_614</strain>
    </source>
</reference>
<dbReference type="KEGG" id="cpau:EHF44_16585"/>
<feature type="compositionally biased region" description="Low complexity" evidence="1">
    <location>
        <begin position="15"/>
        <end position="24"/>
    </location>
</feature>
<organism evidence="2 3">
    <name type="scientific">Cupriavidus pauculus</name>
    <dbReference type="NCBI Taxonomy" id="82633"/>
    <lineage>
        <taxon>Bacteria</taxon>
        <taxon>Pseudomonadati</taxon>
        <taxon>Pseudomonadota</taxon>
        <taxon>Betaproteobacteria</taxon>
        <taxon>Burkholderiales</taxon>
        <taxon>Burkholderiaceae</taxon>
        <taxon>Cupriavidus</taxon>
    </lineage>
</organism>
<evidence type="ECO:0000313" key="2">
    <source>
        <dbReference type="EMBL" id="AZG14904.1"/>
    </source>
</evidence>
<dbReference type="RefSeq" id="WP_124684656.1">
    <property type="nucleotide sequence ID" value="NZ_CP033969.1"/>
</dbReference>
<dbReference type="EMBL" id="CP033969">
    <property type="protein sequence ID" value="AZG14904.1"/>
    <property type="molecule type" value="Genomic_DNA"/>
</dbReference>
<evidence type="ECO:0000313" key="3">
    <source>
        <dbReference type="Proteomes" id="UP000270411"/>
    </source>
</evidence>
<dbReference type="AlphaFoldDB" id="A0A3G8H3B7"/>
<name>A0A3G8H3B7_9BURK</name>
<protein>
    <submittedName>
        <fullName evidence="2">Uncharacterized protein</fullName>
    </submittedName>
</protein>
<feature type="compositionally biased region" description="Basic and acidic residues" evidence="1">
    <location>
        <begin position="40"/>
        <end position="53"/>
    </location>
</feature>
<gene>
    <name evidence="2" type="ORF">EHF44_16585</name>
</gene>
<accession>A0A3G8H3B7</accession>
<sequence>MSAEAFSQPAETTRPDAVPDAAPVSAETLAAAEGKPPRKGRADKAEPADKADKQTPMMQQYL</sequence>